<dbReference type="Proteomes" id="UP000722791">
    <property type="component" value="Unassembled WGS sequence"/>
</dbReference>
<accession>A0A8J4GZT2</accession>
<feature type="compositionally biased region" description="Low complexity" evidence="1">
    <location>
        <begin position="371"/>
        <end position="382"/>
    </location>
</feature>
<feature type="compositionally biased region" description="Low complexity" evidence="1">
    <location>
        <begin position="337"/>
        <end position="354"/>
    </location>
</feature>
<sequence>AQAGTWQLTSGRSSEVVGADVAAAAPWPLREGDLVSELRASLDQLAVAAAAVTSGSAVGGTTMAAPPVQRHLAPVTQMSPPPPPPPPSSSPRLPTSQQQQQQPLPPLPEELSMTSAGPEQAFHSGGENLYHAVFVPYRTAETEGAQDLDVASSSVAVPSSGPWLFHRNSSFWGPDSSTAQAATTNTNTNPNSNTQMSGGTCTAQGAQGGDAGCGSDKYSFIWRGVSSRARGGLRGSFELSPPPTASSPFMTHSWLLPHTTALGEDQSPFVAPGGPLPTVEEAALPPPPLPPPPLPPPPLPPPLSAPPLPLGQPSAFISSTHRLARLPEAYSNGSGTSARSVTSGGSHSSSSKGKGPAGSIGGASSSGGYGSAHSSVHSAPVSYKSMVKQMSP</sequence>
<dbReference type="AlphaFoldDB" id="A0A8J4GZT2"/>
<evidence type="ECO:0000313" key="2">
    <source>
        <dbReference type="EMBL" id="GIM17115.1"/>
    </source>
</evidence>
<organism evidence="2 3">
    <name type="scientific">Volvox reticuliferus</name>
    <dbReference type="NCBI Taxonomy" id="1737510"/>
    <lineage>
        <taxon>Eukaryota</taxon>
        <taxon>Viridiplantae</taxon>
        <taxon>Chlorophyta</taxon>
        <taxon>core chlorophytes</taxon>
        <taxon>Chlorophyceae</taxon>
        <taxon>CS clade</taxon>
        <taxon>Chlamydomonadales</taxon>
        <taxon>Volvocaceae</taxon>
        <taxon>Volvox</taxon>
    </lineage>
</organism>
<feature type="region of interest" description="Disordered" evidence="1">
    <location>
        <begin position="73"/>
        <end position="124"/>
    </location>
</feature>
<feature type="region of interest" description="Disordered" evidence="1">
    <location>
        <begin position="264"/>
        <end position="392"/>
    </location>
</feature>
<gene>
    <name evidence="2" type="ORF">Vretimale_19637</name>
</gene>
<feature type="compositionally biased region" description="Gly residues" evidence="1">
    <location>
        <begin position="355"/>
        <end position="370"/>
    </location>
</feature>
<proteinExistence type="predicted"/>
<protein>
    <submittedName>
        <fullName evidence="2">Uncharacterized protein</fullName>
    </submittedName>
</protein>
<feature type="non-terminal residue" evidence="2">
    <location>
        <position position="1"/>
    </location>
</feature>
<feature type="compositionally biased region" description="Pro residues" evidence="1">
    <location>
        <begin position="284"/>
        <end position="310"/>
    </location>
</feature>
<feature type="compositionally biased region" description="Pro residues" evidence="1">
    <location>
        <begin position="79"/>
        <end position="89"/>
    </location>
</feature>
<feature type="region of interest" description="Disordered" evidence="1">
    <location>
        <begin position="176"/>
        <end position="196"/>
    </location>
</feature>
<dbReference type="EMBL" id="BNCQ01000092">
    <property type="protein sequence ID" value="GIM17115.1"/>
    <property type="molecule type" value="Genomic_DNA"/>
</dbReference>
<feature type="compositionally biased region" description="Low complexity" evidence="1">
    <location>
        <begin position="90"/>
        <end position="102"/>
    </location>
</feature>
<evidence type="ECO:0000256" key="1">
    <source>
        <dbReference type="SAM" id="MobiDB-lite"/>
    </source>
</evidence>
<name>A0A8J4GZT2_9CHLO</name>
<feature type="non-terminal residue" evidence="2">
    <location>
        <position position="392"/>
    </location>
</feature>
<evidence type="ECO:0000313" key="3">
    <source>
        <dbReference type="Proteomes" id="UP000722791"/>
    </source>
</evidence>
<feature type="region of interest" description="Disordered" evidence="1">
    <location>
        <begin position="231"/>
        <end position="251"/>
    </location>
</feature>
<comment type="caution">
    <text evidence="2">The sequence shown here is derived from an EMBL/GenBank/DDBJ whole genome shotgun (WGS) entry which is preliminary data.</text>
</comment>
<reference evidence="2" key="1">
    <citation type="journal article" date="2021" name="Proc. Natl. Acad. Sci. U.S.A.">
        <title>Three genomes in the algal genus Volvox reveal the fate of a haploid sex-determining region after a transition to homothallism.</title>
        <authorList>
            <person name="Yamamoto K."/>
            <person name="Hamaji T."/>
            <person name="Kawai-Toyooka H."/>
            <person name="Matsuzaki R."/>
            <person name="Takahashi F."/>
            <person name="Nishimura Y."/>
            <person name="Kawachi M."/>
            <person name="Noguchi H."/>
            <person name="Minakuchi Y."/>
            <person name="Umen J.G."/>
            <person name="Toyoda A."/>
            <person name="Nozaki H."/>
        </authorList>
    </citation>
    <scope>NUCLEOTIDE SEQUENCE</scope>
    <source>
        <strain evidence="2">NIES-3785</strain>
    </source>
</reference>